<dbReference type="GO" id="GO:0003677">
    <property type="term" value="F:DNA binding"/>
    <property type="evidence" value="ECO:0007669"/>
    <property type="project" value="UniProtKB-KW"/>
</dbReference>
<feature type="domain" description="Purine catabolism PurC-like" evidence="1">
    <location>
        <begin position="20"/>
        <end position="139"/>
    </location>
</feature>
<reference evidence="3" key="2">
    <citation type="submission" date="2020-09" db="EMBL/GenBank/DDBJ databases">
        <authorList>
            <person name="Sun Q."/>
            <person name="Zhou Y."/>
        </authorList>
    </citation>
    <scope>NUCLEOTIDE SEQUENCE</scope>
    <source>
        <strain evidence="3">CGMCC 4.7110</strain>
    </source>
</reference>
<keyword evidence="4" id="KW-1185">Reference proteome</keyword>
<reference evidence="3" key="1">
    <citation type="journal article" date="2014" name="Int. J. Syst. Evol. Microbiol.">
        <title>Complete genome sequence of Corynebacterium casei LMG S-19264T (=DSM 44701T), isolated from a smear-ripened cheese.</title>
        <authorList>
            <consortium name="US DOE Joint Genome Institute (JGI-PGF)"/>
            <person name="Walter F."/>
            <person name="Albersmeier A."/>
            <person name="Kalinowski J."/>
            <person name="Ruckert C."/>
        </authorList>
    </citation>
    <scope>NUCLEOTIDE SEQUENCE</scope>
    <source>
        <strain evidence="3">CGMCC 4.7110</strain>
    </source>
</reference>
<feature type="domain" description="PucR C-terminal helix-turn-helix" evidence="2">
    <location>
        <begin position="462"/>
        <end position="520"/>
    </location>
</feature>
<organism evidence="3 4">
    <name type="scientific">Streptomyces fuscichromogenes</name>
    <dbReference type="NCBI Taxonomy" id="1324013"/>
    <lineage>
        <taxon>Bacteria</taxon>
        <taxon>Bacillati</taxon>
        <taxon>Actinomycetota</taxon>
        <taxon>Actinomycetes</taxon>
        <taxon>Kitasatosporales</taxon>
        <taxon>Streptomycetaceae</taxon>
        <taxon>Streptomyces</taxon>
    </lineage>
</organism>
<dbReference type="Pfam" id="PF13556">
    <property type="entry name" value="HTH_30"/>
    <property type="match status" value="1"/>
</dbReference>
<evidence type="ECO:0000259" key="1">
    <source>
        <dbReference type="Pfam" id="PF07905"/>
    </source>
</evidence>
<evidence type="ECO:0000313" key="4">
    <source>
        <dbReference type="Proteomes" id="UP000653411"/>
    </source>
</evidence>
<dbReference type="InterPro" id="IPR042070">
    <property type="entry name" value="PucR_C-HTH_sf"/>
</dbReference>
<dbReference type="PANTHER" id="PTHR33744">
    <property type="entry name" value="CARBOHYDRATE DIACID REGULATOR"/>
    <property type="match status" value="1"/>
</dbReference>
<dbReference type="PANTHER" id="PTHR33744:SF1">
    <property type="entry name" value="DNA-BINDING TRANSCRIPTIONAL ACTIVATOR ADER"/>
    <property type="match status" value="1"/>
</dbReference>
<dbReference type="InterPro" id="IPR025736">
    <property type="entry name" value="PucR_C-HTH_dom"/>
</dbReference>
<dbReference type="RefSeq" id="WP_189266552.1">
    <property type="nucleotide sequence ID" value="NZ_BMML01000018.1"/>
</dbReference>
<dbReference type="Pfam" id="PF07905">
    <property type="entry name" value="PucR"/>
    <property type="match status" value="1"/>
</dbReference>
<comment type="caution">
    <text evidence="3">The sequence shown here is derived from an EMBL/GenBank/DDBJ whole genome shotgun (WGS) entry which is preliminary data.</text>
</comment>
<dbReference type="AlphaFoldDB" id="A0A918CUR0"/>
<evidence type="ECO:0000313" key="3">
    <source>
        <dbReference type="EMBL" id="GGN29586.1"/>
    </source>
</evidence>
<gene>
    <name evidence="3" type="ORF">GCM10011578_066150</name>
</gene>
<accession>A0A918CUR0</accession>
<sequence length="526" mass="56521">MTATWDPPNTTDPILSVRQILALERVLAGDPEVVAGSAHLDRPVRWVHVAEAPDVGVMLTGGEMVLTTGVLLAGDEHKQAEYIQSLHRAEAAAVVLGLGRAFPAPPDAMRRAADRCGLPLVVLHRPFPFAELTEEVQSRLVRRKFAAVSLSESVRTALTGLITAGAPLQRLLDEVAVHSGCPVVVTNLAHRVLATAGERSAVDDVLRDWERIARQAGGSAGDGWIRAELGGRGERWGQIMLCGHRGDTATGRLLADRAAEALVLHRMLGGGSAHTWEEQSAQSLLTDLVSGVVPARQLLPRARAAGLPVNRRTFVPLVVRDAEPAQLERILRLLGLPGLVAELTERTTAVLLSLARDQDAAALAAHFAARLHDESAGPRTVVAAAGARTVWDDVPVGLREAQHVADAVADTAAALDLPTVVRLKDVHLRGLVRLLRDDPHVQSFAERELDGLLCGNGTDQDLLGVLRTYLATGRNKSRTAQLHHVSRPALYRRLEAIQTRLGVDLDDFEQAASVHIALLAHDAQQQ</sequence>
<dbReference type="Gene3D" id="1.10.10.2840">
    <property type="entry name" value="PucR C-terminal helix-turn-helix domain"/>
    <property type="match status" value="1"/>
</dbReference>
<dbReference type="InterPro" id="IPR012914">
    <property type="entry name" value="PucR_dom"/>
</dbReference>
<evidence type="ECO:0000259" key="2">
    <source>
        <dbReference type="Pfam" id="PF13556"/>
    </source>
</evidence>
<keyword evidence="3" id="KW-0238">DNA-binding</keyword>
<dbReference type="Proteomes" id="UP000653411">
    <property type="component" value="Unassembled WGS sequence"/>
</dbReference>
<dbReference type="InterPro" id="IPR051448">
    <property type="entry name" value="CdaR-like_regulators"/>
</dbReference>
<proteinExistence type="predicted"/>
<dbReference type="EMBL" id="BMML01000018">
    <property type="protein sequence ID" value="GGN29586.1"/>
    <property type="molecule type" value="Genomic_DNA"/>
</dbReference>
<protein>
    <submittedName>
        <fullName evidence="3">DNA-binding protein</fullName>
    </submittedName>
</protein>
<name>A0A918CUR0_9ACTN</name>